<gene>
    <name evidence="5" type="ORF">JJB74_19500</name>
</gene>
<name>A0A934T0X6_9BURK</name>
<dbReference type="EMBL" id="JAEPBG010000009">
    <property type="protein sequence ID" value="MBK4736817.1"/>
    <property type="molecule type" value="Genomic_DNA"/>
</dbReference>
<protein>
    <submittedName>
        <fullName evidence="5">MarR family transcriptional regulator</fullName>
    </submittedName>
</protein>
<dbReference type="PROSITE" id="PS01117">
    <property type="entry name" value="HTH_MARR_1"/>
    <property type="match status" value="1"/>
</dbReference>
<dbReference type="GO" id="GO:0003700">
    <property type="term" value="F:DNA-binding transcription factor activity"/>
    <property type="evidence" value="ECO:0007669"/>
    <property type="project" value="InterPro"/>
</dbReference>
<evidence type="ECO:0000256" key="2">
    <source>
        <dbReference type="ARBA" id="ARBA00023125"/>
    </source>
</evidence>
<proteinExistence type="predicted"/>
<evidence type="ECO:0000256" key="3">
    <source>
        <dbReference type="ARBA" id="ARBA00023163"/>
    </source>
</evidence>
<dbReference type="InterPro" id="IPR036388">
    <property type="entry name" value="WH-like_DNA-bd_sf"/>
</dbReference>
<evidence type="ECO:0000256" key="1">
    <source>
        <dbReference type="ARBA" id="ARBA00023015"/>
    </source>
</evidence>
<keyword evidence="6" id="KW-1185">Reference proteome</keyword>
<dbReference type="SUPFAM" id="SSF46785">
    <property type="entry name" value="Winged helix' DNA-binding domain"/>
    <property type="match status" value="1"/>
</dbReference>
<dbReference type="Gene3D" id="1.10.10.10">
    <property type="entry name" value="Winged helix-like DNA-binding domain superfamily/Winged helix DNA-binding domain"/>
    <property type="match status" value="1"/>
</dbReference>
<keyword evidence="1" id="KW-0805">Transcription regulation</keyword>
<dbReference type="PANTHER" id="PTHR42756">
    <property type="entry name" value="TRANSCRIPTIONAL REGULATOR, MARR"/>
    <property type="match status" value="1"/>
</dbReference>
<dbReference type="SMART" id="SM00347">
    <property type="entry name" value="HTH_MARR"/>
    <property type="match status" value="1"/>
</dbReference>
<dbReference type="InterPro" id="IPR023187">
    <property type="entry name" value="Tscrpt_reg_MarR-type_CS"/>
</dbReference>
<dbReference type="PRINTS" id="PR00598">
    <property type="entry name" value="HTHMARR"/>
</dbReference>
<keyword evidence="2" id="KW-0238">DNA-binding</keyword>
<sequence>MRIGTAIHGAPLYPLDLCCHTAYRPKLFSSWHFFQQAPLPTRPPLVTLGATLLLPTPMSDAYRLDTYSPDESIGYLIKRAGGQLTTTVDRALAEFDMTHAQLGIFLRLLHGHANTAADLAREMVIDTGAMTRALDRLEEKGFIRRLRSNADRRVIEVSLTEKGKSQADQMTRVAIDALNHHLRGFSPEEIDQFKSFLRRMISNT</sequence>
<organism evidence="5 6">
    <name type="scientific">Noviherbaspirillum pedocola</name>
    <dbReference type="NCBI Taxonomy" id="2801341"/>
    <lineage>
        <taxon>Bacteria</taxon>
        <taxon>Pseudomonadati</taxon>
        <taxon>Pseudomonadota</taxon>
        <taxon>Betaproteobacteria</taxon>
        <taxon>Burkholderiales</taxon>
        <taxon>Oxalobacteraceae</taxon>
        <taxon>Noviherbaspirillum</taxon>
    </lineage>
</organism>
<dbReference type="GO" id="GO:0003677">
    <property type="term" value="F:DNA binding"/>
    <property type="evidence" value="ECO:0007669"/>
    <property type="project" value="UniProtKB-KW"/>
</dbReference>
<dbReference type="PANTHER" id="PTHR42756:SF1">
    <property type="entry name" value="TRANSCRIPTIONAL REPRESSOR OF EMRAB OPERON"/>
    <property type="match status" value="1"/>
</dbReference>
<dbReference type="AlphaFoldDB" id="A0A934T0X6"/>
<dbReference type="RefSeq" id="WP_200594632.1">
    <property type="nucleotide sequence ID" value="NZ_JAEPBG010000009.1"/>
</dbReference>
<accession>A0A934T0X6</accession>
<evidence type="ECO:0000313" key="6">
    <source>
        <dbReference type="Proteomes" id="UP000622890"/>
    </source>
</evidence>
<feature type="domain" description="HTH marR-type" evidence="4">
    <location>
        <begin position="70"/>
        <end position="202"/>
    </location>
</feature>
<dbReference type="PROSITE" id="PS50995">
    <property type="entry name" value="HTH_MARR_2"/>
    <property type="match status" value="1"/>
</dbReference>
<keyword evidence="3" id="KW-0804">Transcription</keyword>
<evidence type="ECO:0000313" key="5">
    <source>
        <dbReference type="EMBL" id="MBK4736817.1"/>
    </source>
</evidence>
<dbReference type="Proteomes" id="UP000622890">
    <property type="component" value="Unassembled WGS sequence"/>
</dbReference>
<dbReference type="Pfam" id="PF01047">
    <property type="entry name" value="MarR"/>
    <property type="match status" value="1"/>
</dbReference>
<reference evidence="5" key="1">
    <citation type="submission" date="2021-01" db="EMBL/GenBank/DDBJ databases">
        <title>Genome sequence of strain Noviherbaspirillum sp. DKR-6.</title>
        <authorList>
            <person name="Chaudhary D.K."/>
        </authorList>
    </citation>
    <scope>NUCLEOTIDE SEQUENCE</scope>
    <source>
        <strain evidence="5">DKR-6</strain>
    </source>
</reference>
<dbReference type="InterPro" id="IPR036390">
    <property type="entry name" value="WH_DNA-bd_sf"/>
</dbReference>
<evidence type="ECO:0000259" key="4">
    <source>
        <dbReference type="PROSITE" id="PS50995"/>
    </source>
</evidence>
<dbReference type="InterPro" id="IPR000835">
    <property type="entry name" value="HTH_MarR-typ"/>
</dbReference>
<comment type="caution">
    <text evidence="5">The sequence shown here is derived from an EMBL/GenBank/DDBJ whole genome shotgun (WGS) entry which is preliminary data.</text>
</comment>